<dbReference type="InterPro" id="IPR036025">
    <property type="entry name" value="RtcB-like_sf"/>
</dbReference>
<evidence type="ECO:0000313" key="2">
    <source>
        <dbReference type="Proteomes" id="UP000649617"/>
    </source>
</evidence>
<reference evidence="1" key="1">
    <citation type="submission" date="2021-02" db="EMBL/GenBank/DDBJ databases">
        <authorList>
            <person name="Dougan E. K."/>
            <person name="Rhodes N."/>
            <person name="Thang M."/>
            <person name="Chan C."/>
        </authorList>
    </citation>
    <scope>NUCLEOTIDE SEQUENCE</scope>
</reference>
<dbReference type="EMBL" id="CAJNIZ010030670">
    <property type="protein sequence ID" value="CAE7525389.1"/>
    <property type="molecule type" value="Genomic_DNA"/>
</dbReference>
<protein>
    <submittedName>
        <fullName evidence="1">RtcB protein</fullName>
    </submittedName>
</protein>
<dbReference type="AlphaFoldDB" id="A0A812TCJ5"/>
<dbReference type="GO" id="GO:0006396">
    <property type="term" value="P:RNA processing"/>
    <property type="evidence" value="ECO:0007669"/>
    <property type="project" value="InterPro"/>
</dbReference>
<proteinExistence type="predicted"/>
<gene>
    <name evidence="1" type="primary">rtcB</name>
    <name evidence="1" type="ORF">SPIL2461_LOCUS13795</name>
</gene>
<dbReference type="Proteomes" id="UP000649617">
    <property type="component" value="Unassembled WGS sequence"/>
</dbReference>
<accession>A0A812TCJ5</accession>
<name>A0A812TCJ5_SYMPI</name>
<keyword evidence="2" id="KW-1185">Reference proteome</keyword>
<feature type="non-terminal residue" evidence="1">
    <location>
        <position position="56"/>
    </location>
</feature>
<sequence>MVGGGKVVDHSEGTSAKAGQLGIIPGTGTGSYIVRGEGEADSWQCLAHMGLAIYVQ</sequence>
<comment type="caution">
    <text evidence="1">The sequence shown here is derived from an EMBL/GenBank/DDBJ whole genome shotgun (WGS) entry which is preliminary data.</text>
</comment>
<evidence type="ECO:0000313" key="1">
    <source>
        <dbReference type="EMBL" id="CAE7525389.1"/>
    </source>
</evidence>
<dbReference type="SUPFAM" id="SSF103365">
    <property type="entry name" value="Hypothetical protein PH1602"/>
    <property type="match status" value="1"/>
</dbReference>
<organism evidence="1 2">
    <name type="scientific">Symbiodinium pilosum</name>
    <name type="common">Dinoflagellate</name>
    <dbReference type="NCBI Taxonomy" id="2952"/>
    <lineage>
        <taxon>Eukaryota</taxon>
        <taxon>Sar</taxon>
        <taxon>Alveolata</taxon>
        <taxon>Dinophyceae</taxon>
        <taxon>Suessiales</taxon>
        <taxon>Symbiodiniaceae</taxon>
        <taxon>Symbiodinium</taxon>
    </lineage>
</organism>